<dbReference type="EMBL" id="BMGZ01000001">
    <property type="protein sequence ID" value="GGH94915.1"/>
    <property type="molecule type" value="Genomic_DNA"/>
</dbReference>
<protein>
    <submittedName>
        <fullName evidence="2 3">N-acetyltransferase</fullName>
    </submittedName>
</protein>
<dbReference type="RefSeq" id="WP_166426338.1">
    <property type="nucleotide sequence ID" value="NZ_BMGZ01000001.1"/>
</dbReference>
<dbReference type="GO" id="GO:0016747">
    <property type="term" value="F:acyltransferase activity, transferring groups other than amino-acyl groups"/>
    <property type="evidence" value="ECO:0007669"/>
    <property type="project" value="InterPro"/>
</dbReference>
<dbReference type="SUPFAM" id="SSF55729">
    <property type="entry name" value="Acyl-CoA N-acyltransferases (Nat)"/>
    <property type="match status" value="1"/>
</dbReference>
<reference evidence="2" key="1">
    <citation type="journal article" date="2014" name="Int. J. Syst. Evol. Microbiol.">
        <title>Complete genome sequence of Corynebacterium casei LMG S-19264T (=DSM 44701T), isolated from a smear-ripened cheese.</title>
        <authorList>
            <consortium name="US DOE Joint Genome Institute (JGI-PGF)"/>
            <person name="Walter F."/>
            <person name="Albersmeier A."/>
            <person name="Kalinowski J."/>
            <person name="Ruckert C."/>
        </authorList>
    </citation>
    <scope>NUCLEOTIDE SEQUENCE</scope>
    <source>
        <strain evidence="2">CGMCC 1.14984</strain>
    </source>
</reference>
<dbReference type="Gene3D" id="3.40.630.30">
    <property type="match status" value="1"/>
</dbReference>
<name>A0A8J3A139_9PROT</name>
<dbReference type="PANTHER" id="PTHR43072">
    <property type="entry name" value="N-ACETYLTRANSFERASE"/>
    <property type="match status" value="1"/>
</dbReference>
<dbReference type="CDD" id="cd04301">
    <property type="entry name" value="NAT_SF"/>
    <property type="match status" value="1"/>
</dbReference>
<organism evidence="2 4">
    <name type="scientific">Aquisalinus luteolus</name>
    <dbReference type="NCBI Taxonomy" id="1566827"/>
    <lineage>
        <taxon>Bacteria</taxon>
        <taxon>Pseudomonadati</taxon>
        <taxon>Pseudomonadota</taxon>
        <taxon>Alphaproteobacteria</taxon>
        <taxon>Parvularculales</taxon>
        <taxon>Parvularculaceae</taxon>
        <taxon>Aquisalinus</taxon>
    </lineage>
</organism>
<proteinExistence type="predicted"/>
<sequence>MSETGKDFSIRQADPKDADALAQLGARTFDETFGHLYSTENLESFQRENHDRQVYDRLLASDDCHVLVAEAPDGAMAGYAVAGPCGLPVDDPGPNDIEIKRLYVDRPYQNAGLGKALLEPLLEWCEARAPSGLYLSVYAHNHGAQRLYRRYGFDKVKEYEFLVGEHRDPEFIFRKKMEG</sequence>
<evidence type="ECO:0000313" key="2">
    <source>
        <dbReference type="EMBL" id="GGH94915.1"/>
    </source>
</evidence>
<evidence type="ECO:0000259" key="1">
    <source>
        <dbReference type="PROSITE" id="PS51186"/>
    </source>
</evidence>
<dbReference type="InterPro" id="IPR000182">
    <property type="entry name" value="GNAT_dom"/>
</dbReference>
<dbReference type="Proteomes" id="UP000621856">
    <property type="component" value="Unassembled WGS sequence"/>
</dbReference>
<evidence type="ECO:0000313" key="3">
    <source>
        <dbReference type="EMBL" id="NHK27266.1"/>
    </source>
</evidence>
<dbReference type="InterPro" id="IPR016181">
    <property type="entry name" value="Acyl_CoA_acyltransferase"/>
</dbReference>
<reference evidence="2" key="3">
    <citation type="submission" date="2020-09" db="EMBL/GenBank/DDBJ databases">
        <authorList>
            <person name="Sun Q."/>
            <person name="Zhou Y."/>
        </authorList>
    </citation>
    <scope>NUCLEOTIDE SEQUENCE</scope>
    <source>
        <strain evidence="2">CGMCC 1.14984</strain>
    </source>
</reference>
<keyword evidence="5" id="KW-1185">Reference proteome</keyword>
<evidence type="ECO:0000313" key="4">
    <source>
        <dbReference type="Proteomes" id="UP000621856"/>
    </source>
</evidence>
<dbReference type="EMBL" id="VCJR02000001">
    <property type="protein sequence ID" value="NHK27266.1"/>
    <property type="molecule type" value="Genomic_DNA"/>
</dbReference>
<comment type="caution">
    <text evidence="2">The sequence shown here is derived from an EMBL/GenBank/DDBJ whole genome shotgun (WGS) entry which is preliminary data.</text>
</comment>
<dbReference type="AlphaFoldDB" id="A0A8J3A139"/>
<gene>
    <name evidence="3" type="ORF">FF098_005060</name>
    <name evidence="2" type="ORF">GCM10011355_10220</name>
</gene>
<evidence type="ECO:0000313" key="5">
    <source>
        <dbReference type="Proteomes" id="UP000818603"/>
    </source>
</evidence>
<feature type="domain" description="N-acetyltransferase" evidence="1">
    <location>
        <begin position="8"/>
        <end position="178"/>
    </location>
</feature>
<dbReference type="Pfam" id="PF00583">
    <property type="entry name" value="Acetyltransf_1"/>
    <property type="match status" value="1"/>
</dbReference>
<dbReference type="Proteomes" id="UP000818603">
    <property type="component" value="Unassembled WGS sequence"/>
</dbReference>
<reference evidence="3 5" key="2">
    <citation type="submission" date="2020-02" db="EMBL/GenBank/DDBJ databases">
        <title>Genome sequence of Parvularcula flava strain NH6-79.</title>
        <authorList>
            <person name="Abdul Karim M.H."/>
            <person name="Lam M.Q."/>
            <person name="Chen S.J."/>
            <person name="Yahya A."/>
            <person name="Shahir S."/>
            <person name="Shamsir M.S."/>
            <person name="Chong C.S."/>
        </authorList>
    </citation>
    <scope>NUCLEOTIDE SEQUENCE [LARGE SCALE GENOMIC DNA]</scope>
    <source>
        <strain evidence="3 5">NH6-79</strain>
    </source>
</reference>
<dbReference type="PROSITE" id="PS51186">
    <property type="entry name" value="GNAT"/>
    <property type="match status" value="1"/>
</dbReference>
<accession>A0A8J3A139</accession>